<dbReference type="VEuPathDB" id="TrichDB:TVAGG3_0043650"/>
<feature type="transmembrane region" description="Helical" evidence="1">
    <location>
        <begin position="999"/>
        <end position="1023"/>
    </location>
</feature>
<evidence type="ECO:0000313" key="3">
    <source>
        <dbReference type="Proteomes" id="UP000001542"/>
    </source>
</evidence>
<sequence length="1050" mass="117221">MFSLFFLHSLSKDFCFHSGGEGECPAGSIGIKDIEDISYNINSSDTSIDITVINTIDTPFRCNSTNQAHLPVKITGIGNSYAEYSIIGPLVNINDLSISNINLKIITNGNIISFDTLTLSGVSFSFSSPNQILYARKLTCDIYSMQCFDAVQAPKITVTHETKPNIDKLATIQLESKTTDVSFINPSSKTRMYIKDRDVQLRYDNKLSPYLIIKYLDSAQELNLHAELYTNDMFVECDEIYDHISFDCIVNGSTILTLGSNTARLFNDKTIKIGDGHLIFKDSDYQANLVFLADHHSLIESGEEVHFNDIKVYNHSLNLDSPFASLISCESITFEGTSSIEVKYQTRIVGDEMTLKGEVIANSNQTSFENFKRITTTSETSVLPAVVSHELLIDIPISFSNLGPYLKFGRLMSSNITLRLSHTREEYENESCWDVFVNNLIPLVYATNLQVTDPKFIVIKDSMDPWKNPFTFFTQERVVFLQKYQNNALCFKMLANPAHTYRTYVYSNTPIPAAHDLVVSKSNPWYKGSNFNPYTVGVRFVVHESINEDDTVDFSKVSGNGQNISAFFVKSDYAGAEIEPNASVNVDTLKGVCNELTFVDVLANFVSNNFTSIVEIDKFTALGTTDFTHKLFKVISPCIELQDTVFEKFEIQEGDKITYIPSGVDVSVVFNPEGWIITSVHENINCSVRRNIDLTIKMQEGQSRLNLAVSQGAQSIRTMKAAFYGYGSIIISKDFENYMSNPPIMVSSTNDNIYLEVSGSYVPVIFGNLKKVVINSNVEGLETSFPDNSFFNSKSLEFSIPDTSRIKSINMGNFKINEPLEDDECLIISHPVIKFESLRVGISRFCELKNVICQNLIVDMTEKVNLRNSIVDKVTVQGDAGAESFPTVLLFNTTIKSSLIDIARRSVEKLLDESRMVFNSDGSFDLRTISDKLEISDKYIFVSGKSYFITTSISNDALFIKFNEVPRPPTPKPTSSETITSVPLPTQTEIPDERGGLNVGAVVGGTVGILVTVIIIVAVVIYYRSVPKQELDSEILTVSNDYMLKDGMNV</sequence>
<evidence type="ECO:0000256" key="1">
    <source>
        <dbReference type="SAM" id="Phobius"/>
    </source>
</evidence>
<gene>
    <name evidence="2" type="ORF">TVAG_282260</name>
</gene>
<keyword evidence="1" id="KW-1133">Transmembrane helix</keyword>
<dbReference type="EMBL" id="DS113335">
    <property type="protein sequence ID" value="EAY10626.1"/>
    <property type="molecule type" value="Genomic_DNA"/>
</dbReference>
<accession>A2E9U1</accession>
<dbReference type="RefSeq" id="XP_001322849.1">
    <property type="nucleotide sequence ID" value="XM_001322814.1"/>
</dbReference>
<dbReference type="AlphaFoldDB" id="A2E9U1"/>
<name>A2E9U1_TRIV3</name>
<dbReference type="Proteomes" id="UP000001542">
    <property type="component" value="Unassembled WGS sequence"/>
</dbReference>
<evidence type="ECO:0000313" key="2">
    <source>
        <dbReference type="EMBL" id="EAY10626.1"/>
    </source>
</evidence>
<protein>
    <submittedName>
        <fullName evidence="2">Uncharacterized protein</fullName>
    </submittedName>
</protein>
<dbReference type="KEGG" id="tva:4768561"/>
<keyword evidence="3" id="KW-1185">Reference proteome</keyword>
<dbReference type="InParanoid" id="A2E9U1"/>
<dbReference type="VEuPathDB" id="TrichDB:TVAG_282260"/>
<reference evidence="2" key="2">
    <citation type="journal article" date="2007" name="Science">
        <title>Draft genome sequence of the sexually transmitted pathogen Trichomonas vaginalis.</title>
        <authorList>
            <person name="Carlton J.M."/>
            <person name="Hirt R.P."/>
            <person name="Silva J.C."/>
            <person name="Delcher A.L."/>
            <person name="Schatz M."/>
            <person name="Zhao Q."/>
            <person name="Wortman J.R."/>
            <person name="Bidwell S.L."/>
            <person name="Alsmark U.C.M."/>
            <person name="Besteiro S."/>
            <person name="Sicheritz-Ponten T."/>
            <person name="Noel C.J."/>
            <person name="Dacks J.B."/>
            <person name="Foster P.G."/>
            <person name="Simillion C."/>
            <person name="Van de Peer Y."/>
            <person name="Miranda-Saavedra D."/>
            <person name="Barton G.J."/>
            <person name="Westrop G.D."/>
            <person name="Mueller S."/>
            <person name="Dessi D."/>
            <person name="Fiori P.L."/>
            <person name="Ren Q."/>
            <person name="Paulsen I."/>
            <person name="Zhang H."/>
            <person name="Bastida-Corcuera F.D."/>
            <person name="Simoes-Barbosa A."/>
            <person name="Brown M.T."/>
            <person name="Hayes R.D."/>
            <person name="Mukherjee M."/>
            <person name="Okumura C.Y."/>
            <person name="Schneider R."/>
            <person name="Smith A.J."/>
            <person name="Vanacova S."/>
            <person name="Villalvazo M."/>
            <person name="Haas B.J."/>
            <person name="Pertea M."/>
            <person name="Feldblyum T.V."/>
            <person name="Utterback T.R."/>
            <person name="Shu C.L."/>
            <person name="Osoegawa K."/>
            <person name="de Jong P.J."/>
            <person name="Hrdy I."/>
            <person name="Horvathova L."/>
            <person name="Zubacova Z."/>
            <person name="Dolezal P."/>
            <person name="Malik S.B."/>
            <person name="Logsdon J.M. Jr."/>
            <person name="Henze K."/>
            <person name="Gupta A."/>
            <person name="Wang C.C."/>
            <person name="Dunne R.L."/>
            <person name="Upcroft J.A."/>
            <person name="Upcroft P."/>
            <person name="White O."/>
            <person name="Salzberg S.L."/>
            <person name="Tang P."/>
            <person name="Chiu C.-H."/>
            <person name="Lee Y.-S."/>
            <person name="Embley T.M."/>
            <person name="Coombs G.H."/>
            <person name="Mottram J.C."/>
            <person name="Tachezy J."/>
            <person name="Fraser-Liggett C.M."/>
            <person name="Johnson P.J."/>
        </authorList>
    </citation>
    <scope>NUCLEOTIDE SEQUENCE [LARGE SCALE GENOMIC DNA]</scope>
    <source>
        <strain evidence="2">G3</strain>
    </source>
</reference>
<reference evidence="2" key="1">
    <citation type="submission" date="2006-10" db="EMBL/GenBank/DDBJ databases">
        <authorList>
            <person name="Amadeo P."/>
            <person name="Zhao Q."/>
            <person name="Wortman J."/>
            <person name="Fraser-Liggett C."/>
            <person name="Carlton J."/>
        </authorList>
    </citation>
    <scope>NUCLEOTIDE SEQUENCE</scope>
    <source>
        <strain evidence="2">G3</strain>
    </source>
</reference>
<organism evidence="2 3">
    <name type="scientific">Trichomonas vaginalis (strain ATCC PRA-98 / G3)</name>
    <dbReference type="NCBI Taxonomy" id="412133"/>
    <lineage>
        <taxon>Eukaryota</taxon>
        <taxon>Metamonada</taxon>
        <taxon>Parabasalia</taxon>
        <taxon>Trichomonadida</taxon>
        <taxon>Trichomonadidae</taxon>
        <taxon>Trichomonas</taxon>
    </lineage>
</organism>
<keyword evidence="1" id="KW-0812">Transmembrane</keyword>
<keyword evidence="1" id="KW-0472">Membrane</keyword>
<proteinExistence type="predicted"/>